<organism evidence="1">
    <name type="scientific">Candidatus Kentrum sp. TC</name>
    <dbReference type="NCBI Taxonomy" id="2126339"/>
    <lineage>
        <taxon>Bacteria</taxon>
        <taxon>Pseudomonadati</taxon>
        <taxon>Pseudomonadota</taxon>
        <taxon>Gammaproteobacteria</taxon>
        <taxon>Candidatus Kentrum</taxon>
    </lineage>
</organism>
<gene>
    <name evidence="1" type="ORF">BECKTC1821E_GA0114239_10608</name>
</gene>
<protein>
    <submittedName>
        <fullName evidence="1">Uncharacterized protein</fullName>
    </submittedName>
</protein>
<sequence>MRFPLRVSSLPFRTMHQVRSAGTHSPIPLKRFLLLVSPSPGISLVLPCPTPLLSAISRSNSKMLRLTPILQIEYQFPYRFLSALSRPVPMTSFHEVLFIYRRQYFGAAQLHELVFQCWYSQRPFFPWVRTLAAPAWLDIVFPSVSLPDSEYSPSNLFVIPLPFSYPFRWLLPCSVPSSIP</sequence>
<dbReference type="AlphaFoldDB" id="A0A450YXD3"/>
<name>A0A450YXD3_9GAMM</name>
<dbReference type="EMBL" id="CAADFT010000060">
    <property type="protein sequence ID" value="VFK46194.1"/>
    <property type="molecule type" value="Genomic_DNA"/>
</dbReference>
<evidence type="ECO:0000313" key="1">
    <source>
        <dbReference type="EMBL" id="VFK46194.1"/>
    </source>
</evidence>
<accession>A0A450YXD3</accession>
<proteinExistence type="predicted"/>
<reference evidence="1" key="1">
    <citation type="submission" date="2019-02" db="EMBL/GenBank/DDBJ databases">
        <authorList>
            <person name="Gruber-Vodicka R. H."/>
            <person name="Seah K. B. B."/>
        </authorList>
    </citation>
    <scope>NUCLEOTIDE SEQUENCE</scope>
    <source>
        <strain evidence="1">BECK_BZ125</strain>
    </source>
</reference>